<dbReference type="Proteomes" id="UP000429484">
    <property type="component" value="Unassembled WGS sequence"/>
</dbReference>
<reference evidence="2 3" key="1">
    <citation type="journal article" date="2013" name="Genome Biol.">
        <title>Comparative genomics of the core and accessory genomes of 48 Sinorhizobium strains comprising five genospecies.</title>
        <authorList>
            <person name="Sugawara M."/>
            <person name="Epstein B."/>
            <person name="Badgley B.D."/>
            <person name="Unno T."/>
            <person name="Xu L."/>
            <person name="Reese J."/>
            <person name="Gyaneshwar P."/>
            <person name="Denny R."/>
            <person name="Mudge J."/>
            <person name="Bharti A.K."/>
            <person name="Farmer A.D."/>
            <person name="May G.D."/>
            <person name="Woodward J.E."/>
            <person name="Medigue C."/>
            <person name="Vallenet D."/>
            <person name="Lajus A."/>
            <person name="Rouy Z."/>
            <person name="Martinez-Vaz B."/>
            <person name="Tiffin P."/>
            <person name="Young N.D."/>
            <person name="Sadowsky M.J."/>
        </authorList>
    </citation>
    <scope>NUCLEOTIDE SEQUENCE [LARGE SCALE GENOMIC DNA]</scope>
    <source>
        <strain evidence="2 3">N6B1</strain>
    </source>
</reference>
<feature type="signal peptide" evidence="1">
    <location>
        <begin position="1"/>
        <end position="21"/>
    </location>
</feature>
<sequence length="146" mass="15637">MPLLAACIVMVIFFAHTAARADVSAWIGEWHSGNEKTIGISAGSRAKELLIEGAATFGAEDSDRIALGSIHAGSFSVVWSVPEGNVRVIAFTVDDERAIEFEGGDKFSCRLRMEQSGDHLNVSDNGQCGGLNVTFTGIYRRSGSRD</sequence>
<evidence type="ECO:0000313" key="2">
    <source>
        <dbReference type="EMBL" id="MQW36753.1"/>
    </source>
</evidence>
<protein>
    <recommendedName>
        <fullName evidence="4">DUF1579 domain-containing protein</fullName>
    </recommendedName>
</protein>
<comment type="caution">
    <text evidence="2">The sequence shown here is derived from an EMBL/GenBank/DDBJ whole genome shotgun (WGS) entry which is preliminary data.</text>
</comment>
<feature type="chain" id="PRO_5043959451" description="DUF1579 domain-containing protein" evidence="1">
    <location>
        <begin position="22"/>
        <end position="146"/>
    </location>
</feature>
<dbReference type="EMBL" id="WISR01000237">
    <property type="protein sequence ID" value="MQW36753.1"/>
    <property type="molecule type" value="Genomic_DNA"/>
</dbReference>
<accession>A0AAW9TXQ7</accession>
<name>A0AAW9TXQ7_RHIML</name>
<evidence type="ECO:0000256" key="1">
    <source>
        <dbReference type="SAM" id="SignalP"/>
    </source>
</evidence>
<evidence type="ECO:0008006" key="4">
    <source>
        <dbReference type="Google" id="ProtNLM"/>
    </source>
</evidence>
<dbReference type="AlphaFoldDB" id="A0AAW9TXQ7"/>
<gene>
    <name evidence="2" type="ORF">GHK53_29255</name>
</gene>
<organism evidence="2 3">
    <name type="scientific">Rhizobium meliloti</name>
    <name type="common">Ensifer meliloti</name>
    <name type="synonym">Sinorhizobium meliloti</name>
    <dbReference type="NCBI Taxonomy" id="382"/>
    <lineage>
        <taxon>Bacteria</taxon>
        <taxon>Pseudomonadati</taxon>
        <taxon>Pseudomonadota</taxon>
        <taxon>Alphaproteobacteria</taxon>
        <taxon>Hyphomicrobiales</taxon>
        <taxon>Rhizobiaceae</taxon>
        <taxon>Sinorhizobium/Ensifer group</taxon>
        <taxon>Sinorhizobium</taxon>
    </lineage>
</organism>
<dbReference type="RefSeq" id="WP_153350090.1">
    <property type="nucleotide sequence ID" value="NZ_WISR01000237.1"/>
</dbReference>
<proteinExistence type="predicted"/>
<evidence type="ECO:0000313" key="3">
    <source>
        <dbReference type="Proteomes" id="UP000429484"/>
    </source>
</evidence>
<keyword evidence="1" id="KW-0732">Signal</keyword>